<dbReference type="PRINTS" id="PR00252">
    <property type="entry name" value="NRIONCHANNEL"/>
</dbReference>
<comment type="caution">
    <text evidence="21">The sequence shown here is derived from an EMBL/GenBank/DDBJ whole genome shotgun (WGS) entry which is preliminary data.</text>
</comment>
<sequence length="614" mass="69959">MMFSLIVLILSVGICYSNPDAKRLYDDLLSNYNRLIRPVSNNNDTVVVKLGLRLSQLIDLNLKDQILTTNVWLEHEWQDHKFQWDPLEYGGVTELYVPSEHIWLPDIVLYNNADGEYGVTTMTKAILHYTGKVLWTPPAIFKSSCEIDVRYFPFDQQTCFMKFGSWTYDGFQIDLKHINQKVGDKVEVGIDLREYYPSVEWDILGVPAERHKRYYPCCLEPYPDIFFNVTLRRKTLFYTVNLIVPCVGISYLSVLAFYLPADSGEKIALCINILLSQTMFFLLISEIIPSTSLALPLLGKYLLFTMILVGLSVVITIIILNVHYRKPSTHKMRPCVRRFFIRTLPKVLLMRVPDDLLNDLAAHKIHGRGKSGKKSKFNAAIAAAAQSSIVSSPDSARHQRIDGCNGLHRTTAHNRFLVGSLGYNGLPTVMSGLDESLSDVTARKKYPFELEKALHNIMFIQHHIQRQDEFNAVSTFRIQISSNVHTKDTYNISMSFDIPNLIEENINSTTYFLVYSFYRIFCTLIPPTFSVMLSQEDQDWGFVAMVLDRLFLWIFTIASIAGTFAILCEAPALYDDTKPIDMEISSVAQQQYLPQSQGQGQGQGQGQELLKSVL</sequence>
<keyword evidence="6 18" id="KW-0732">Signal</keyword>
<feature type="transmembrane region" description="Helical" evidence="18">
    <location>
        <begin position="301"/>
        <end position="324"/>
    </location>
</feature>
<evidence type="ECO:0000256" key="11">
    <source>
        <dbReference type="ARBA" id="ARBA00023157"/>
    </source>
</evidence>
<keyword evidence="7 18" id="KW-1133">Transmembrane helix</keyword>
<dbReference type="PANTHER" id="PTHR18945">
    <property type="entry name" value="NEUROTRANSMITTER GATED ION CHANNEL"/>
    <property type="match status" value="1"/>
</dbReference>
<keyword evidence="9 18" id="KW-0406">Ion transport</keyword>
<evidence type="ECO:0000259" key="20">
    <source>
        <dbReference type="Pfam" id="PF02932"/>
    </source>
</evidence>
<dbReference type="InterPro" id="IPR006029">
    <property type="entry name" value="Neurotrans-gated_channel_TM"/>
</dbReference>
<keyword evidence="5 18" id="KW-0812">Transmembrane</keyword>
<keyword evidence="4" id="KW-1003">Cell membrane</keyword>
<dbReference type="CDD" id="cd19031">
    <property type="entry name" value="LGIC_ECD_nAChR_proto_alpha-like"/>
    <property type="match status" value="1"/>
</dbReference>
<dbReference type="InterPro" id="IPR036734">
    <property type="entry name" value="Neur_chan_lig-bd_sf"/>
</dbReference>
<dbReference type="PRINTS" id="PR00254">
    <property type="entry name" value="NICOTINICR"/>
</dbReference>
<comment type="similarity">
    <text evidence="2">Belongs to the ligand-gated ion channel (TC 1.A.9) family. Acetylcholine receptor (TC 1.A.9.1) subfamily.</text>
</comment>
<dbReference type="InterPro" id="IPR002394">
    <property type="entry name" value="Nicotinic_acetylcholine_rcpt"/>
</dbReference>
<evidence type="ECO:0000256" key="17">
    <source>
        <dbReference type="ARBA" id="ARBA00034104"/>
    </source>
</evidence>
<feature type="chain" id="PRO_5043105798" description="Nicotinic acetylcholine receptor alpha 2 subunit" evidence="18">
    <location>
        <begin position="18"/>
        <end position="614"/>
    </location>
</feature>
<dbReference type="FunFam" id="2.70.170.10:FF:000013">
    <property type="entry name" value="Acetylcholine receptor subunit alpha"/>
    <property type="match status" value="1"/>
</dbReference>
<keyword evidence="3 18" id="KW-0813">Transport</keyword>
<reference evidence="21 22" key="1">
    <citation type="submission" date="2023-03" db="EMBL/GenBank/DDBJ databases">
        <title>High recombination rates correlate with genetic variation in Cardiocondyla obscurior ants.</title>
        <authorList>
            <person name="Errbii M."/>
        </authorList>
    </citation>
    <scope>NUCLEOTIDE SEQUENCE [LARGE SCALE GENOMIC DNA]</scope>
    <source>
        <strain evidence="21">Alpha-2009</strain>
        <tissue evidence="21">Whole body</tissue>
    </source>
</reference>
<evidence type="ECO:0000256" key="14">
    <source>
        <dbReference type="ARBA" id="ARBA00023257"/>
    </source>
</evidence>
<evidence type="ECO:0000256" key="16">
    <source>
        <dbReference type="ARBA" id="ARBA00023303"/>
    </source>
</evidence>
<dbReference type="InterPro" id="IPR038050">
    <property type="entry name" value="Neuro_actylchol_rec"/>
</dbReference>
<keyword evidence="15" id="KW-1071">Ligand-gated ion channel</keyword>
<keyword evidence="8" id="KW-0770">Synapse</keyword>
<evidence type="ECO:0000256" key="7">
    <source>
        <dbReference type="ARBA" id="ARBA00022989"/>
    </source>
</evidence>
<accession>A0AAW2F6R6</accession>
<dbReference type="Proteomes" id="UP001430953">
    <property type="component" value="Unassembled WGS sequence"/>
</dbReference>
<evidence type="ECO:0000256" key="2">
    <source>
        <dbReference type="ARBA" id="ARBA00009237"/>
    </source>
</evidence>
<dbReference type="SUPFAM" id="SSF63712">
    <property type="entry name" value="Nicotinic receptor ligand binding domain-like"/>
    <property type="match status" value="1"/>
</dbReference>
<dbReference type="Gene3D" id="2.70.170.10">
    <property type="entry name" value="Neurotransmitter-gated ion-channel ligand-binding domain"/>
    <property type="match status" value="1"/>
</dbReference>
<dbReference type="InterPro" id="IPR036719">
    <property type="entry name" value="Neuro-gated_channel_TM_sf"/>
</dbReference>
<proteinExistence type="inferred from homology"/>
<dbReference type="EMBL" id="JADYXP020000014">
    <property type="protein sequence ID" value="KAL0110249.1"/>
    <property type="molecule type" value="Genomic_DNA"/>
</dbReference>
<evidence type="ECO:0000256" key="12">
    <source>
        <dbReference type="ARBA" id="ARBA00023170"/>
    </source>
</evidence>
<feature type="transmembrane region" description="Helical" evidence="18">
    <location>
        <begin position="236"/>
        <end position="260"/>
    </location>
</feature>
<evidence type="ECO:0000256" key="1">
    <source>
        <dbReference type="ARBA" id="ARBA00003328"/>
    </source>
</evidence>
<evidence type="ECO:0000256" key="6">
    <source>
        <dbReference type="ARBA" id="ARBA00022729"/>
    </source>
</evidence>
<dbReference type="InterPro" id="IPR006202">
    <property type="entry name" value="Neur_chan_lig-bd"/>
</dbReference>
<evidence type="ECO:0000313" key="22">
    <source>
        <dbReference type="Proteomes" id="UP001430953"/>
    </source>
</evidence>
<feature type="transmembrane region" description="Helical" evidence="18">
    <location>
        <begin position="511"/>
        <end position="530"/>
    </location>
</feature>
<keyword evidence="12" id="KW-0675">Receptor</keyword>
<gene>
    <name evidence="21" type="ORF">PUN28_013718</name>
</gene>
<evidence type="ECO:0000256" key="3">
    <source>
        <dbReference type="ARBA" id="ARBA00022448"/>
    </source>
</evidence>
<keyword evidence="16 18" id="KW-0407">Ion channel</keyword>
<protein>
    <recommendedName>
        <fullName evidence="23">Nicotinic acetylcholine receptor alpha 2 subunit</fullName>
    </recommendedName>
</protein>
<evidence type="ECO:0000256" key="10">
    <source>
        <dbReference type="ARBA" id="ARBA00023136"/>
    </source>
</evidence>
<evidence type="ECO:0000256" key="15">
    <source>
        <dbReference type="ARBA" id="ARBA00023286"/>
    </source>
</evidence>
<dbReference type="SUPFAM" id="SSF90112">
    <property type="entry name" value="Neurotransmitter-gated ion-channel transmembrane pore"/>
    <property type="match status" value="2"/>
</dbReference>
<dbReference type="Gene3D" id="1.20.58.390">
    <property type="entry name" value="Neurotransmitter-gated ion-channel transmembrane domain"/>
    <property type="match status" value="2"/>
</dbReference>
<evidence type="ECO:0000256" key="13">
    <source>
        <dbReference type="ARBA" id="ARBA00023180"/>
    </source>
</evidence>
<feature type="transmembrane region" description="Helical" evidence="18">
    <location>
        <begin position="550"/>
        <end position="574"/>
    </location>
</feature>
<dbReference type="PROSITE" id="PS00236">
    <property type="entry name" value="NEUROTR_ION_CHANNEL"/>
    <property type="match status" value="1"/>
</dbReference>
<dbReference type="Pfam" id="PF02931">
    <property type="entry name" value="Neur_chan_LBD"/>
    <property type="match status" value="1"/>
</dbReference>
<keyword evidence="10 18" id="KW-0472">Membrane</keyword>
<name>A0AAW2F6R6_9HYME</name>
<dbReference type="GO" id="GO:0022848">
    <property type="term" value="F:acetylcholine-gated monoatomic cation-selective channel activity"/>
    <property type="evidence" value="ECO:0007669"/>
    <property type="project" value="InterPro"/>
</dbReference>
<keyword evidence="22" id="KW-1185">Reference proteome</keyword>
<dbReference type="InterPro" id="IPR006201">
    <property type="entry name" value="Neur_channel"/>
</dbReference>
<organism evidence="21 22">
    <name type="scientific">Cardiocondyla obscurior</name>
    <dbReference type="NCBI Taxonomy" id="286306"/>
    <lineage>
        <taxon>Eukaryota</taxon>
        <taxon>Metazoa</taxon>
        <taxon>Ecdysozoa</taxon>
        <taxon>Arthropoda</taxon>
        <taxon>Hexapoda</taxon>
        <taxon>Insecta</taxon>
        <taxon>Pterygota</taxon>
        <taxon>Neoptera</taxon>
        <taxon>Endopterygota</taxon>
        <taxon>Hymenoptera</taxon>
        <taxon>Apocrita</taxon>
        <taxon>Aculeata</taxon>
        <taxon>Formicoidea</taxon>
        <taxon>Formicidae</taxon>
        <taxon>Myrmicinae</taxon>
        <taxon>Cardiocondyla</taxon>
    </lineage>
</organism>
<keyword evidence="14" id="KW-0628">Postsynaptic cell membrane</keyword>
<dbReference type="GO" id="GO:0004888">
    <property type="term" value="F:transmembrane signaling receptor activity"/>
    <property type="evidence" value="ECO:0007669"/>
    <property type="project" value="InterPro"/>
</dbReference>
<evidence type="ECO:0000256" key="9">
    <source>
        <dbReference type="ARBA" id="ARBA00023065"/>
    </source>
</evidence>
<dbReference type="CDD" id="cd19064">
    <property type="entry name" value="LGIC_TM_nAChR"/>
    <property type="match status" value="1"/>
</dbReference>
<feature type="domain" description="Neurotransmitter-gated ion-channel transmembrane" evidence="20">
    <location>
        <begin position="242"/>
        <end position="475"/>
    </location>
</feature>
<dbReference type="AlphaFoldDB" id="A0AAW2F6R6"/>
<feature type="signal peptide" evidence="18">
    <location>
        <begin position="1"/>
        <end position="17"/>
    </location>
</feature>
<comment type="subcellular location">
    <subcellularLocation>
        <location evidence="17">Postsynaptic cell membrane</location>
        <topology evidence="17">Multi-pass membrane protein</topology>
    </subcellularLocation>
</comment>
<evidence type="ECO:0000256" key="8">
    <source>
        <dbReference type="ARBA" id="ARBA00023018"/>
    </source>
</evidence>
<dbReference type="GO" id="GO:0045211">
    <property type="term" value="C:postsynaptic membrane"/>
    <property type="evidence" value="ECO:0007669"/>
    <property type="project" value="UniProtKB-SubCell"/>
</dbReference>
<evidence type="ECO:0000256" key="5">
    <source>
        <dbReference type="ARBA" id="ARBA00022692"/>
    </source>
</evidence>
<dbReference type="Pfam" id="PF02932">
    <property type="entry name" value="Neur_chan_memb"/>
    <property type="match status" value="1"/>
</dbReference>
<dbReference type="GO" id="GO:0007271">
    <property type="term" value="P:synaptic transmission, cholinergic"/>
    <property type="evidence" value="ECO:0007669"/>
    <property type="project" value="UniProtKB-ARBA"/>
</dbReference>
<evidence type="ECO:0000259" key="19">
    <source>
        <dbReference type="Pfam" id="PF02931"/>
    </source>
</evidence>
<dbReference type="NCBIfam" id="TIGR00860">
    <property type="entry name" value="LIC"/>
    <property type="match status" value="1"/>
</dbReference>
<feature type="domain" description="Neurotransmitter-gated ion-channel ligand-binding" evidence="19">
    <location>
        <begin position="22"/>
        <end position="235"/>
    </location>
</feature>
<evidence type="ECO:0000256" key="4">
    <source>
        <dbReference type="ARBA" id="ARBA00022475"/>
    </source>
</evidence>
<dbReference type="InterPro" id="IPR018000">
    <property type="entry name" value="Neurotransmitter_ion_chnl_CS"/>
</dbReference>
<evidence type="ECO:0008006" key="23">
    <source>
        <dbReference type="Google" id="ProtNLM"/>
    </source>
</evidence>
<keyword evidence="11" id="KW-1015">Disulfide bond</keyword>
<feature type="transmembrane region" description="Helical" evidence="18">
    <location>
        <begin position="267"/>
        <end position="289"/>
    </location>
</feature>
<keyword evidence="13" id="KW-0325">Glycoprotein</keyword>
<dbReference type="FunFam" id="1.20.58.390:FF:000012">
    <property type="entry name" value="Acetylcholine receptor subunit alpha-like"/>
    <property type="match status" value="1"/>
</dbReference>
<evidence type="ECO:0000313" key="21">
    <source>
        <dbReference type="EMBL" id="KAL0110249.1"/>
    </source>
</evidence>
<evidence type="ECO:0000256" key="18">
    <source>
        <dbReference type="RuleBase" id="RU000687"/>
    </source>
</evidence>
<comment type="function">
    <text evidence="1">After binding acetylcholine, the AChR responds by an extensive change in conformation that affects all subunits and leads to opening of an ion-conducting channel across the plasma membrane.</text>
</comment>